<feature type="transmembrane region" description="Helical" evidence="2">
    <location>
        <begin position="317"/>
        <end position="339"/>
    </location>
</feature>
<reference evidence="4 5" key="1">
    <citation type="submission" date="2018-04" db="EMBL/GenBank/DDBJ databases">
        <title>Novel actinobacteria from marine sediment.</title>
        <authorList>
            <person name="Ng Z.Y."/>
            <person name="Tan G.Y.A."/>
        </authorList>
    </citation>
    <scope>NUCLEOTIDE SEQUENCE [LARGE SCALE GENOMIC DNA]</scope>
    <source>
        <strain evidence="4 5">TPS81</strain>
    </source>
</reference>
<keyword evidence="5" id="KW-1185">Reference proteome</keyword>
<feature type="transmembrane region" description="Helical" evidence="2">
    <location>
        <begin position="107"/>
        <end position="127"/>
    </location>
</feature>
<accession>A0A368SY31</accession>
<sequence>MQPGSSGPPPRPRPVRRRAAPRRGRRARRRGVSAAAESREGALRRLVERAVISPEQAAAVRAELAAAEAERPRVRWAEVIGYVGGALALIGVVSLVAALWADLTRSVWVAVLAALTLALAGGGVLTAGGPRAMAGRRHRVPPVRRRLAGVLVGLGTVTAALAVEVADAADFSAVAGAVGLGLAAVGYAALPAAVLLVAAAGMSVWTVSALLDLTGWSAAPYDLCLVALGLLWIGLSLTGVLTHRALGHGLGAGIVLYGAQMTFLHAGHTGWIAVTLGAAAVFLLLYQRERATVLLVAGVLGCAIAVPELVWEWTDGALGAAATLLVAGVTLLTASGVGIRLHRGRPSGP</sequence>
<dbReference type="Pfam" id="PF09925">
    <property type="entry name" value="DUF2157"/>
    <property type="match status" value="1"/>
</dbReference>
<name>A0A368SY31_9ACTN</name>
<dbReference type="AlphaFoldDB" id="A0A368SY31"/>
<feature type="compositionally biased region" description="Pro residues" evidence="1">
    <location>
        <begin position="1"/>
        <end position="12"/>
    </location>
</feature>
<feature type="transmembrane region" description="Helical" evidence="2">
    <location>
        <begin position="223"/>
        <end position="243"/>
    </location>
</feature>
<feature type="transmembrane region" description="Helical" evidence="2">
    <location>
        <begin position="293"/>
        <end position="311"/>
    </location>
</feature>
<organism evidence="4 5">
    <name type="scientific">Marinitenerispora sediminis</name>
    <dbReference type="NCBI Taxonomy" id="1931232"/>
    <lineage>
        <taxon>Bacteria</taxon>
        <taxon>Bacillati</taxon>
        <taxon>Actinomycetota</taxon>
        <taxon>Actinomycetes</taxon>
        <taxon>Streptosporangiales</taxon>
        <taxon>Nocardiopsidaceae</taxon>
        <taxon>Marinitenerispora</taxon>
    </lineage>
</organism>
<evidence type="ECO:0000256" key="1">
    <source>
        <dbReference type="SAM" id="MobiDB-lite"/>
    </source>
</evidence>
<dbReference type="InterPro" id="IPR018677">
    <property type="entry name" value="DUF2157"/>
</dbReference>
<protein>
    <recommendedName>
        <fullName evidence="3">DUF2157 domain-containing protein</fullName>
    </recommendedName>
</protein>
<comment type="caution">
    <text evidence="4">The sequence shown here is derived from an EMBL/GenBank/DDBJ whole genome shotgun (WGS) entry which is preliminary data.</text>
</comment>
<feature type="transmembrane region" description="Helical" evidence="2">
    <location>
        <begin position="79"/>
        <end position="101"/>
    </location>
</feature>
<feature type="region of interest" description="Disordered" evidence="1">
    <location>
        <begin position="1"/>
        <end position="36"/>
    </location>
</feature>
<feature type="transmembrane region" description="Helical" evidence="2">
    <location>
        <begin position="263"/>
        <end position="286"/>
    </location>
</feature>
<evidence type="ECO:0000256" key="2">
    <source>
        <dbReference type="SAM" id="Phobius"/>
    </source>
</evidence>
<feature type="transmembrane region" description="Helical" evidence="2">
    <location>
        <begin position="186"/>
        <end position="211"/>
    </location>
</feature>
<feature type="transmembrane region" description="Helical" evidence="2">
    <location>
        <begin position="147"/>
        <end position="166"/>
    </location>
</feature>
<gene>
    <name evidence="4" type="ORF">DEF24_26105</name>
</gene>
<evidence type="ECO:0000313" key="4">
    <source>
        <dbReference type="EMBL" id="RCV48636.1"/>
    </source>
</evidence>
<evidence type="ECO:0000313" key="5">
    <source>
        <dbReference type="Proteomes" id="UP000253318"/>
    </source>
</evidence>
<dbReference type="Proteomes" id="UP000253318">
    <property type="component" value="Unassembled WGS sequence"/>
</dbReference>
<proteinExistence type="predicted"/>
<keyword evidence="2" id="KW-0472">Membrane</keyword>
<feature type="domain" description="DUF2157" evidence="3">
    <location>
        <begin position="45"/>
        <end position="196"/>
    </location>
</feature>
<evidence type="ECO:0000259" key="3">
    <source>
        <dbReference type="Pfam" id="PF09925"/>
    </source>
</evidence>
<dbReference type="EMBL" id="QEIN01000379">
    <property type="protein sequence ID" value="RCV48636.1"/>
    <property type="molecule type" value="Genomic_DNA"/>
</dbReference>
<feature type="compositionally biased region" description="Basic residues" evidence="1">
    <location>
        <begin position="13"/>
        <end position="31"/>
    </location>
</feature>
<keyword evidence="2" id="KW-0812">Transmembrane</keyword>
<keyword evidence="2" id="KW-1133">Transmembrane helix</keyword>